<dbReference type="EMBL" id="JBHRZI010000011">
    <property type="protein sequence ID" value="MFC3892463.1"/>
    <property type="molecule type" value="Genomic_DNA"/>
</dbReference>
<proteinExistence type="inferred from homology"/>
<evidence type="ECO:0000256" key="2">
    <source>
        <dbReference type="ARBA" id="ARBA00006706"/>
    </source>
</evidence>
<dbReference type="GO" id="GO:0016740">
    <property type="term" value="F:transferase activity"/>
    <property type="evidence" value="ECO:0007669"/>
    <property type="project" value="UniProtKB-KW"/>
</dbReference>
<dbReference type="PANTHER" id="PTHR43281:SF1">
    <property type="entry name" value="FARNESYL DIPHOSPHATE SYNTHASE"/>
    <property type="match status" value="1"/>
</dbReference>
<dbReference type="PROSITE" id="PS00723">
    <property type="entry name" value="POLYPRENYL_SYNTHASE_1"/>
    <property type="match status" value="1"/>
</dbReference>
<comment type="similarity">
    <text evidence="2 7">Belongs to the FPP/GGPP synthase family.</text>
</comment>
<dbReference type="InterPro" id="IPR000092">
    <property type="entry name" value="Polyprenyl_synt"/>
</dbReference>
<evidence type="ECO:0000313" key="9">
    <source>
        <dbReference type="Proteomes" id="UP001595690"/>
    </source>
</evidence>
<keyword evidence="3 7" id="KW-0808">Transferase</keyword>
<name>A0ABV8BQC5_9PSEU</name>
<evidence type="ECO:0000256" key="4">
    <source>
        <dbReference type="ARBA" id="ARBA00022723"/>
    </source>
</evidence>
<dbReference type="InterPro" id="IPR053378">
    <property type="entry name" value="Prenyl_diphosphate_synthase"/>
</dbReference>
<dbReference type="PANTHER" id="PTHR43281">
    <property type="entry name" value="FARNESYL DIPHOSPHATE SYNTHASE"/>
    <property type="match status" value="1"/>
</dbReference>
<comment type="cofactor">
    <cofactor evidence="1">
        <name>Mg(2+)</name>
        <dbReference type="ChEBI" id="CHEBI:18420"/>
    </cofactor>
</comment>
<evidence type="ECO:0000313" key="8">
    <source>
        <dbReference type="EMBL" id="MFC3892463.1"/>
    </source>
</evidence>
<evidence type="ECO:0000256" key="6">
    <source>
        <dbReference type="ARBA" id="ARBA00023229"/>
    </source>
</evidence>
<comment type="caution">
    <text evidence="8">The sequence shown here is derived from an EMBL/GenBank/DDBJ whole genome shotgun (WGS) entry which is preliminary data.</text>
</comment>
<evidence type="ECO:0000256" key="3">
    <source>
        <dbReference type="ARBA" id="ARBA00022679"/>
    </source>
</evidence>
<organism evidence="8 9">
    <name type="scientific">Lentzea rhizosphaerae</name>
    <dbReference type="NCBI Taxonomy" id="2041025"/>
    <lineage>
        <taxon>Bacteria</taxon>
        <taxon>Bacillati</taxon>
        <taxon>Actinomycetota</taxon>
        <taxon>Actinomycetes</taxon>
        <taxon>Pseudonocardiales</taxon>
        <taxon>Pseudonocardiaceae</taxon>
        <taxon>Lentzea</taxon>
    </lineage>
</organism>
<dbReference type="InterPro" id="IPR033749">
    <property type="entry name" value="Polyprenyl_synt_CS"/>
</dbReference>
<keyword evidence="6" id="KW-0414">Isoprene biosynthesis</keyword>
<dbReference type="CDD" id="cd00685">
    <property type="entry name" value="Trans_IPPS_HT"/>
    <property type="match status" value="1"/>
</dbReference>
<dbReference type="Proteomes" id="UP001595690">
    <property type="component" value="Unassembled WGS sequence"/>
</dbReference>
<evidence type="ECO:0000256" key="5">
    <source>
        <dbReference type="ARBA" id="ARBA00022842"/>
    </source>
</evidence>
<dbReference type="EC" id="2.5.1.-" evidence="8"/>
<dbReference type="InterPro" id="IPR008949">
    <property type="entry name" value="Isoprenoid_synthase_dom_sf"/>
</dbReference>
<dbReference type="SUPFAM" id="SSF48576">
    <property type="entry name" value="Terpenoid synthases"/>
    <property type="match status" value="1"/>
</dbReference>
<dbReference type="SFLD" id="SFLDS00005">
    <property type="entry name" value="Isoprenoid_Synthase_Type_I"/>
    <property type="match status" value="1"/>
</dbReference>
<protein>
    <submittedName>
        <fullName evidence="8">Polyprenyl synthetase family protein</fullName>
        <ecNumber evidence="8">2.5.1.-</ecNumber>
    </submittedName>
</protein>
<dbReference type="SFLD" id="SFLDG01017">
    <property type="entry name" value="Polyprenyl_Transferase_Like"/>
    <property type="match status" value="1"/>
</dbReference>
<evidence type="ECO:0000256" key="1">
    <source>
        <dbReference type="ARBA" id="ARBA00001946"/>
    </source>
</evidence>
<dbReference type="Gene3D" id="1.10.600.10">
    <property type="entry name" value="Farnesyl Diphosphate Synthase"/>
    <property type="match status" value="1"/>
</dbReference>
<dbReference type="RefSeq" id="WP_382372179.1">
    <property type="nucleotide sequence ID" value="NZ_JBHRZI010000011.1"/>
</dbReference>
<gene>
    <name evidence="8" type="ORF">ACFOWZ_13355</name>
</gene>
<keyword evidence="5" id="KW-0460">Magnesium</keyword>
<evidence type="ECO:0000256" key="7">
    <source>
        <dbReference type="RuleBase" id="RU004466"/>
    </source>
</evidence>
<dbReference type="PROSITE" id="PS00444">
    <property type="entry name" value="POLYPRENYL_SYNTHASE_2"/>
    <property type="match status" value="1"/>
</dbReference>
<dbReference type="Pfam" id="PF00348">
    <property type="entry name" value="polyprenyl_synt"/>
    <property type="match status" value="1"/>
</dbReference>
<accession>A0ABV8BQC5</accession>
<reference evidence="9" key="1">
    <citation type="journal article" date="2019" name="Int. J. Syst. Evol. Microbiol.">
        <title>The Global Catalogue of Microorganisms (GCM) 10K type strain sequencing project: providing services to taxonomists for standard genome sequencing and annotation.</title>
        <authorList>
            <consortium name="The Broad Institute Genomics Platform"/>
            <consortium name="The Broad Institute Genome Sequencing Center for Infectious Disease"/>
            <person name="Wu L."/>
            <person name="Ma J."/>
        </authorList>
    </citation>
    <scope>NUCLEOTIDE SEQUENCE [LARGE SCALE GENOMIC DNA]</scope>
    <source>
        <strain evidence="9">CGMCC 4.7405</strain>
    </source>
</reference>
<sequence>MLKEFELASYLRVYQEIVDRELERAVLADPDPGPLYSSMRYSLLAGGKRLRPILCLTVCAAIGGSAEVAMPTAVALEMLHTATLIHDDLPSMDNDDFRRGRPTNHKVFGEGIALLAGDALLAYSLEHVLHNTDAPPDRLLRVIQTLLHAIGVNGAIGGQVADVGLENRPDAELAELESMCARKTGALLVASVVSGAVLAGADEGTIARVSLYGEKIGLAFQIIDDVLDVTSTLDELGKTPHKDEKMRKSTFARLLGLDQARERAADLIESAKREVRSLGEGAVPLFAIADYVGSRSK</sequence>
<keyword evidence="4" id="KW-0479">Metal-binding</keyword>
<dbReference type="NCBIfam" id="NF045485">
    <property type="entry name" value="FPPsyn"/>
    <property type="match status" value="1"/>
</dbReference>
<keyword evidence="9" id="KW-1185">Reference proteome</keyword>